<gene>
    <name evidence="7" type="ORF">DYBT9623_01371</name>
</gene>
<dbReference type="PANTHER" id="PTHR37422">
    <property type="entry name" value="TEICHURONIC ACID BIOSYNTHESIS PROTEIN TUAE"/>
    <property type="match status" value="1"/>
</dbReference>
<protein>
    <recommendedName>
        <fullName evidence="6">O-antigen ligase-related domain-containing protein</fullName>
    </recommendedName>
</protein>
<reference evidence="7 8" key="1">
    <citation type="submission" date="2021-04" db="EMBL/GenBank/DDBJ databases">
        <authorList>
            <person name="Rodrigo-Torres L."/>
            <person name="Arahal R. D."/>
            <person name="Lucena T."/>
        </authorList>
    </citation>
    <scope>NUCLEOTIDE SEQUENCE [LARGE SCALE GENOMIC DNA]</scope>
    <source>
        <strain evidence="7 8">CECT 9623</strain>
    </source>
</reference>
<evidence type="ECO:0000259" key="6">
    <source>
        <dbReference type="Pfam" id="PF04932"/>
    </source>
</evidence>
<comment type="subcellular location">
    <subcellularLocation>
        <location evidence="1">Membrane</location>
        <topology evidence="1">Multi-pass membrane protein</topology>
    </subcellularLocation>
</comment>
<keyword evidence="8" id="KW-1185">Reference proteome</keyword>
<feature type="transmembrane region" description="Helical" evidence="5">
    <location>
        <begin position="311"/>
        <end position="328"/>
    </location>
</feature>
<feature type="transmembrane region" description="Helical" evidence="5">
    <location>
        <begin position="94"/>
        <end position="113"/>
    </location>
</feature>
<feature type="transmembrane region" description="Helical" evidence="5">
    <location>
        <begin position="436"/>
        <end position="455"/>
    </location>
</feature>
<feature type="transmembrane region" description="Helical" evidence="5">
    <location>
        <begin position="155"/>
        <end position="173"/>
    </location>
</feature>
<feature type="transmembrane region" description="Helical" evidence="5">
    <location>
        <begin position="272"/>
        <end position="305"/>
    </location>
</feature>
<evidence type="ECO:0000256" key="2">
    <source>
        <dbReference type="ARBA" id="ARBA00022692"/>
    </source>
</evidence>
<dbReference type="EMBL" id="CAJRAU010000002">
    <property type="protein sequence ID" value="CAG5068639.1"/>
    <property type="molecule type" value="Genomic_DNA"/>
</dbReference>
<proteinExistence type="predicted"/>
<keyword evidence="4 5" id="KW-0472">Membrane</keyword>
<comment type="caution">
    <text evidence="7">The sequence shown here is derived from an EMBL/GenBank/DDBJ whole genome shotgun (WGS) entry which is preliminary data.</text>
</comment>
<feature type="transmembrane region" description="Helical" evidence="5">
    <location>
        <begin position="405"/>
        <end position="424"/>
    </location>
</feature>
<name>A0ABM8UMQ8_9BACT</name>
<feature type="transmembrane region" description="Helical" evidence="5">
    <location>
        <begin position="62"/>
        <end position="88"/>
    </location>
</feature>
<dbReference type="PANTHER" id="PTHR37422:SF13">
    <property type="entry name" value="LIPOPOLYSACCHARIDE BIOSYNTHESIS PROTEIN PA4999-RELATED"/>
    <property type="match status" value="1"/>
</dbReference>
<feature type="transmembrane region" description="Helical" evidence="5">
    <location>
        <begin position="363"/>
        <end position="385"/>
    </location>
</feature>
<dbReference type="Proteomes" id="UP000679725">
    <property type="component" value="Unassembled WGS sequence"/>
</dbReference>
<evidence type="ECO:0000256" key="5">
    <source>
        <dbReference type="SAM" id="Phobius"/>
    </source>
</evidence>
<evidence type="ECO:0000256" key="3">
    <source>
        <dbReference type="ARBA" id="ARBA00022989"/>
    </source>
</evidence>
<accession>A0ABM8UMQ8</accession>
<feature type="transmembrane region" description="Helical" evidence="5">
    <location>
        <begin position="185"/>
        <end position="202"/>
    </location>
</feature>
<evidence type="ECO:0000256" key="1">
    <source>
        <dbReference type="ARBA" id="ARBA00004141"/>
    </source>
</evidence>
<keyword evidence="3 5" id="KW-1133">Transmembrane helix</keyword>
<organism evidence="7 8">
    <name type="scientific">Dyadobacter linearis</name>
    <dbReference type="NCBI Taxonomy" id="2823330"/>
    <lineage>
        <taxon>Bacteria</taxon>
        <taxon>Pseudomonadati</taxon>
        <taxon>Bacteroidota</taxon>
        <taxon>Cytophagia</taxon>
        <taxon>Cytophagales</taxon>
        <taxon>Spirosomataceae</taxon>
        <taxon>Dyadobacter</taxon>
    </lineage>
</organism>
<dbReference type="Pfam" id="PF04932">
    <property type="entry name" value="Wzy_C"/>
    <property type="match status" value="1"/>
</dbReference>
<dbReference type="InterPro" id="IPR007016">
    <property type="entry name" value="O-antigen_ligase-rel_domated"/>
</dbReference>
<feature type="domain" description="O-antigen ligase-related" evidence="6">
    <location>
        <begin position="275"/>
        <end position="414"/>
    </location>
</feature>
<evidence type="ECO:0000256" key="4">
    <source>
        <dbReference type="ARBA" id="ARBA00023136"/>
    </source>
</evidence>
<feature type="transmembrane region" description="Helical" evidence="5">
    <location>
        <begin position="125"/>
        <end position="143"/>
    </location>
</feature>
<feature type="transmembrane region" description="Helical" evidence="5">
    <location>
        <begin position="243"/>
        <end position="260"/>
    </location>
</feature>
<dbReference type="InterPro" id="IPR051533">
    <property type="entry name" value="WaaL-like"/>
</dbReference>
<dbReference type="RefSeq" id="WP_215232775.1">
    <property type="nucleotide sequence ID" value="NZ_CAJRAU010000002.1"/>
</dbReference>
<sequence length="494" mass="54933">MKYELSAHSDRNFTHIPLIDKLNGTVGMIVLAVIAVCVGIATIYGGLVAGLLLLVSMIAIPVVYAIVVYPLFGIVTLLTMGFFLFFILRLGINFPLGTLMDGLEVLLLLGVLIKVKQRGEWEMSIFKNPVSVMILIWIGYNLIQVANPWAESRLAWVYTVRSVAAVTIMYFVFVYHLRTLKSIRIVIRAWLVLAVCGAIYGFKQEFFGIAPAELADLWSDPMSISLLYINGIWRKYSIFSDPVSFSYTMVCASVICIALLSSKRSWLKKGILAAMIVAFLMAMLYSGTRGAYVLVPAALIPFALLNFSKKIMLASCVAAVFITILILMPTSSPTIARFQTAFRPSDDASFNVRKHNQKRIQPYILSHPIGGGLGSTGAWGARFAPHSFLATFPPDSGYIRVAVELGWIGLLLFCFMMFTILKMGINNFYKIRNSELKTYCLAMTLVIFALNIGNFPQEALVQFPNNILFFMAAAIVHTTLLIDRKESAHFEKNT</sequence>
<evidence type="ECO:0000313" key="8">
    <source>
        <dbReference type="Proteomes" id="UP000679725"/>
    </source>
</evidence>
<keyword evidence="2 5" id="KW-0812">Transmembrane</keyword>
<evidence type="ECO:0000313" key="7">
    <source>
        <dbReference type="EMBL" id="CAG5068639.1"/>
    </source>
</evidence>
<feature type="transmembrane region" description="Helical" evidence="5">
    <location>
        <begin position="467"/>
        <end position="483"/>
    </location>
</feature>
<feature type="transmembrane region" description="Helical" evidence="5">
    <location>
        <begin position="28"/>
        <end position="55"/>
    </location>
</feature>